<dbReference type="AlphaFoldDB" id="A0A834DUU2"/>
<gene>
    <name evidence="2" type="ORF">HJG60_012276</name>
</gene>
<protein>
    <submittedName>
        <fullName evidence="2">Uncharacterized protein</fullName>
    </submittedName>
</protein>
<comment type="caution">
    <text evidence="2">The sequence shown here is derived from an EMBL/GenBank/DDBJ whole genome shotgun (WGS) entry which is preliminary data.</text>
</comment>
<evidence type="ECO:0000313" key="3">
    <source>
        <dbReference type="Proteomes" id="UP000664940"/>
    </source>
</evidence>
<reference evidence="2 3" key="1">
    <citation type="journal article" date="2020" name="Nature">
        <title>Six reference-quality genomes reveal evolution of bat adaptations.</title>
        <authorList>
            <person name="Jebb D."/>
            <person name="Huang Z."/>
            <person name="Pippel M."/>
            <person name="Hughes G.M."/>
            <person name="Lavrichenko K."/>
            <person name="Devanna P."/>
            <person name="Winkler S."/>
            <person name="Jermiin L.S."/>
            <person name="Skirmuntt E.C."/>
            <person name="Katzourakis A."/>
            <person name="Burkitt-Gray L."/>
            <person name="Ray D.A."/>
            <person name="Sullivan K.A.M."/>
            <person name="Roscito J.G."/>
            <person name="Kirilenko B.M."/>
            <person name="Davalos L.M."/>
            <person name="Corthals A.P."/>
            <person name="Power M.L."/>
            <person name="Jones G."/>
            <person name="Ransome R.D."/>
            <person name="Dechmann D.K.N."/>
            <person name="Locatelli A.G."/>
            <person name="Puechmaille S.J."/>
            <person name="Fedrigo O."/>
            <person name="Jarvis E.D."/>
            <person name="Hiller M."/>
            <person name="Vernes S.C."/>
            <person name="Myers E.W."/>
            <person name="Teeling E.C."/>
        </authorList>
    </citation>
    <scope>NUCLEOTIDE SEQUENCE [LARGE SCALE GENOMIC DNA]</scope>
    <source>
        <strain evidence="2">Bat1K_MPI-CBG_1</strain>
    </source>
</reference>
<evidence type="ECO:0000313" key="2">
    <source>
        <dbReference type="EMBL" id="KAF6090937.1"/>
    </source>
</evidence>
<sequence>MTFQLILHQIVSAMRAFVKYVTETPRKFLGNILFCVVILLYLMLWRRYVLRKNEQEVDRFAAQLEESHESTQIRPTQAREVSVSPPEEPRPLTLQALCLAVLLENINRFYPLLEDVLKEQNDELLELSVHRVMMAWAEAQRRLFKESSDSLQVQGAETENILEASQKNVNQVDKEMPDDLVKMAHPEGNIQLLSQEAAKWTEGAQEMRELEKEACVKIEIHE</sequence>
<name>A0A834DUU2_9CHIR</name>
<evidence type="ECO:0000256" key="1">
    <source>
        <dbReference type="SAM" id="Phobius"/>
    </source>
</evidence>
<keyword evidence="1" id="KW-1133">Transmembrane helix</keyword>
<feature type="transmembrane region" description="Helical" evidence="1">
    <location>
        <begin position="28"/>
        <end position="45"/>
    </location>
</feature>
<dbReference type="EMBL" id="JABVXQ010000009">
    <property type="protein sequence ID" value="KAF6090937.1"/>
    <property type="molecule type" value="Genomic_DNA"/>
</dbReference>
<keyword evidence="1" id="KW-0472">Membrane</keyword>
<keyword evidence="1" id="KW-0812">Transmembrane</keyword>
<dbReference type="Proteomes" id="UP000664940">
    <property type="component" value="Unassembled WGS sequence"/>
</dbReference>
<proteinExistence type="predicted"/>
<organism evidence="2 3">
    <name type="scientific">Phyllostomus discolor</name>
    <name type="common">pale spear-nosed bat</name>
    <dbReference type="NCBI Taxonomy" id="89673"/>
    <lineage>
        <taxon>Eukaryota</taxon>
        <taxon>Metazoa</taxon>
        <taxon>Chordata</taxon>
        <taxon>Craniata</taxon>
        <taxon>Vertebrata</taxon>
        <taxon>Euteleostomi</taxon>
        <taxon>Mammalia</taxon>
        <taxon>Eutheria</taxon>
        <taxon>Laurasiatheria</taxon>
        <taxon>Chiroptera</taxon>
        <taxon>Yangochiroptera</taxon>
        <taxon>Phyllostomidae</taxon>
        <taxon>Phyllostominae</taxon>
        <taxon>Phyllostomus</taxon>
    </lineage>
</organism>
<accession>A0A834DUU2</accession>